<gene>
    <name evidence="2" type="ORF">A2886_02895</name>
</gene>
<proteinExistence type="predicted"/>
<reference evidence="2 3" key="1">
    <citation type="journal article" date="2016" name="Nat. Commun.">
        <title>Thousands of microbial genomes shed light on interconnected biogeochemical processes in an aquifer system.</title>
        <authorList>
            <person name="Anantharaman K."/>
            <person name="Brown C.T."/>
            <person name="Hug L.A."/>
            <person name="Sharon I."/>
            <person name="Castelle C.J."/>
            <person name="Probst A.J."/>
            <person name="Thomas B.C."/>
            <person name="Singh A."/>
            <person name="Wilkins M.J."/>
            <person name="Karaoz U."/>
            <person name="Brodie E.L."/>
            <person name="Williams K.H."/>
            <person name="Hubbard S.S."/>
            <person name="Banfield J.F."/>
        </authorList>
    </citation>
    <scope>NUCLEOTIDE SEQUENCE [LARGE SCALE GENOMIC DNA]</scope>
</reference>
<dbReference type="EMBL" id="MEVA01000006">
    <property type="protein sequence ID" value="OGC47698.1"/>
    <property type="molecule type" value="Genomic_DNA"/>
</dbReference>
<keyword evidence="1" id="KW-0472">Membrane</keyword>
<protein>
    <submittedName>
        <fullName evidence="2">Uncharacterized protein</fullName>
    </submittedName>
</protein>
<sequence length="138" mass="15295">MYSTTIAKIRIYLYNKCVDLKKAIKNVGIIGAITYIGGSLLLGKTLILFDGKDPKSYFIATIGLLLVITSGVLYIEKMKIKERVIHGAFTTLESVYHRLAEKTSGAEVEKTKIIAAAVDKLPDKIKEVMEKSPLDDIF</sequence>
<keyword evidence="1" id="KW-0812">Transmembrane</keyword>
<dbReference type="STRING" id="1802617.A2886_02895"/>
<evidence type="ECO:0000256" key="1">
    <source>
        <dbReference type="SAM" id="Phobius"/>
    </source>
</evidence>
<keyword evidence="1" id="KW-1133">Transmembrane helix</keyword>
<evidence type="ECO:0000313" key="2">
    <source>
        <dbReference type="EMBL" id="OGC47698.1"/>
    </source>
</evidence>
<feature type="transmembrane region" description="Helical" evidence="1">
    <location>
        <begin position="29"/>
        <end position="49"/>
    </location>
</feature>
<comment type="caution">
    <text evidence="2">The sequence shown here is derived from an EMBL/GenBank/DDBJ whole genome shotgun (WGS) entry which is preliminary data.</text>
</comment>
<dbReference type="AlphaFoldDB" id="A0A1F4URX3"/>
<name>A0A1F4URX3_UNCKA</name>
<organism evidence="2 3">
    <name type="scientific">candidate division WWE3 bacterium RIFCSPHIGHO2_01_FULL_42_13</name>
    <dbReference type="NCBI Taxonomy" id="1802617"/>
    <lineage>
        <taxon>Bacteria</taxon>
        <taxon>Katanobacteria</taxon>
    </lineage>
</organism>
<evidence type="ECO:0000313" key="3">
    <source>
        <dbReference type="Proteomes" id="UP000176608"/>
    </source>
</evidence>
<accession>A0A1F4URX3</accession>
<feature type="transmembrane region" description="Helical" evidence="1">
    <location>
        <begin position="55"/>
        <end position="75"/>
    </location>
</feature>
<dbReference type="Proteomes" id="UP000176608">
    <property type="component" value="Unassembled WGS sequence"/>
</dbReference>